<protein>
    <submittedName>
        <fullName evidence="1">Phosphoglycolate phosphatase</fullName>
    </submittedName>
</protein>
<sequence length="221" mass="23389">MSAPEPPYRLAILDFDGTLADTFPWFAGVLGGVADRYGFRRPAPDEVEALRGLEARAVLRRLEVPRWKLPLIARHVRALAARDGADFGLFPGIPALLRRLHAGGIVLAVVSSNREAVVRRVLGPSLAALIRHYACGTALFGKARTFRAVVRASGVAPARALCLGDEIRDRQAATRAGLAFGAVAWGYTRPDVLAAAGPDLCFASPDAVAASLLPAPVEPGP</sequence>
<reference evidence="1" key="2">
    <citation type="submission" date="2021-08" db="EMBL/GenBank/DDBJ databases">
        <authorList>
            <person name="Tani A."/>
            <person name="Ola A."/>
            <person name="Ogura Y."/>
            <person name="Katsura K."/>
            <person name="Hayashi T."/>
        </authorList>
    </citation>
    <scope>NUCLEOTIDE SEQUENCE</scope>
    <source>
        <strain evidence="1">KCTC 52305</strain>
    </source>
</reference>
<keyword evidence="2" id="KW-1185">Reference proteome</keyword>
<dbReference type="InterPro" id="IPR050155">
    <property type="entry name" value="HAD-like_hydrolase_sf"/>
</dbReference>
<dbReference type="Gene3D" id="3.40.50.1000">
    <property type="entry name" value="HAD superfamily/HAD-like"/>
    <property type="match status" value="1"/>
</dbReference>
<reference evidence="1" key="1">
    <citation type="journal article" date="2021" name="Front. Microbiol.">
        <title>Comprehensive Comparative Genomics and Phenotyping of Methylobacterium Species.</title>
        <authorList>
            <person name="Alessa O."/>
            <person name="Ogura Y."/>
            <person name="Fujitani Y."/>
            <person name="Takami H."/>
            <person name="Hayashi T."/>
            <person name="Sahin N."/>
            <person name="Tani A."/>
        </authorList>
    </citation>
    <scope>NUCLEOTIDE SEQUENCE</scope>
    <source>
        <strain evidence="1">KCTC 52305</strain>
    </source>
</reference>
<dbReference type="SFLD" id="SFLDS00003">
    <property type="entry name" value="Haloacid_Dehalogenase"/>
    <property type="match status" value="1"/>
</dbReference>
<dbReference type="Proteomes" id="UP001055167">
    <property type="component" value="Unassembled WGS sequence"/>
</dbReference>
<proteinExistence type="predicted"/>
<organism evidence="1 2">
    <name type="scientific">Methylobacterium crusticola</name>
    <dbReference type="NCBI Taxonomy" id="1697972"/>
    <lineage>
        <taxon>Bacteria</taxon>
        <taxon>Pseudomonadati</taxon>
        <taxon>Pseudomonadota</taxon>
        <taxon>Alphaproteobacteria</taxon>
        <taxon>Hyphomicrobiales</taxon>
        <taxon>Methylobacteriaceae</taxon>
        <taxon>Methylobacterium</taxon>
    </lineage>
</organism>
<dbReference type="InterPro" id="IPR036412">
    <property type="entry name" value="HAD-like_sf"/>
</dbReference>
<evidence type="ECO:0000313" key="2">
    <source>
        <dbReference type="Proteomes" id="UP001055167"/>
    </source>
</evidence>
<dbReference type="EMBL" id="BPQH01000003">
    <property type="protein sequence ID" value="GJD48494.1"/>
    <property type="molecule type" value="Genomic_DNA"/>
</dbReference>
<dbReference type="PANTHER" id="PTHR43434">
    <property type="entry name" value="PHOSPHOGLYCOLATE PHOSPHATASE"/>
    <property type="match status" value="1"/>
</dbReference>
<dbReference type="SFLD" id="SFLDG01129">
    <property type="entry name" value="C1.5:_HAD__Beta-PGM__Phosphata"/>
    <property type="match status" value="1"/>
</dbReference>
<dbReference type="InterPro" id="IPR023198">
    <property type="entry name" value="PGP-like_dom2"/>
</dbReference>
<dbReference type="SUPFAM" id="SSF56784">
    <property type="entry name" value="HAD-like"/>
    <property type="match status" value="1"/>
</dbReference>
<comment type="caution">
    <text evidence="1">The sequence shown here is derived from an EMBL/GenBank/DDBJ whole genome shotgun (WGS) entry which is preliminary data.</text>
</comment>
<dbReference type="PANTHER" id="PTHR43434:SF13">
    <property type="entry name" value="PHOSPHOGLYCOLATE PHOSPHATASE"/>
    <property type="match status" value="1"/>
</dbReference>
<dbReference type="Pfam" id="PF13419">
    <property type="entry name" value="HAD_2"/>
    <property type="match status" value="1"/>
</dbReference>
<accession>A0ABQ4QTE0</accession>
<gene>
    <name evidence="1" type="primary">gph_2</name>
    <name evidence="1" type="ORF">OPKNFCMD_1215</name>
</gene>
<dbReference type="RefSeq" id="WP_238312970.1">
    <property type="nucleotide sequence ID" value="NZ_BPQH01000003.1"/>
</dbReference>
<dbReference type="InterPro" id="IPR041492">
    <property type="entry name" value="HAD_2"/>
</dbReference>
<dbReference type="InterPro" id="IPR023214">
    <property type="entry name" value="HAD_sf"/>
</dbReference>
<evidence type="ECO:0000313" key="1">
    <source>
        <dbReference type="EMBL" id="GJD48494.1"/>
    </source>
</evidence>
<dbReference type="Gene3D" id="1.10.150.240">
    <property type="entry name" value="Putative phosphatase, domain 2"/>
    <property type="match status" value="1"/>
</dbReference>
<name>A0ABQ4QTE0_9HYPH</name>